<dbReference type="GO" id="GO:0006825">
    <property type="term" value="P:copper ion transport"/>
    <property type="evidence" value="ECO:0007669"/>
    <property type="project" value="InterPro"/>
</dbReference>
<dbReference type="InterPro" id="IPR032694">
    <property type="entry name" value="CopC/D"/>
</dbReference>
<dbReference type="GO" id="GO:0030313">
    <property type="term" value="C:cell envelope"/>
    <property type="evidence" value="ECO:0007669"/>
    <property type="project" value="UniProtKB-SubCell"/>
</dbReference>
<evidence type="ECO:0000256" key="4">
    <source>
        <dbReference type="ARBA" id="ARBA00023008"/>
    </source>
</evidence>
<dbReference type="EMBL" id="CABPSK010000002">
    <property type="protein sequence ID" value="VVE08163.1"/>
    <property type="molecule type" value="Genomic_DNA"/>
</dbReference>
<dbReference type="GO" id="GO:0046688">
    <property type="term" value="P:response to copper ion"/>
    <property type="evidence" value="ECO:0007669"/>
    <property type="project" value="InterPro"/>
</dbReference>
<accession>A0A5E4V8G4</accession>
<comment type="subcellular location">
    <subcellularLocation>
        <location evidence="1">Cell envelope</location>
    </subcellularLocation>
</comment>
<protein>
    <submittedName>
        <fullName evidence="6">Copper resistance protein C</fullName>
    </submittedName>
</protein>
<dbReference type="GO" id="GO:0005507">
    <property type="term" value="F:copper ion binding"/>
    <property type="evidence" value="ECO:0007669"/>
    <property type="project" value="InterPro"/>
</dbReference>
<dbReference type="PANTHER" id="PTHR34820:SF4">
    <property type="entry name" value="INNER MEMBRANE PROTEIN YEBZ"/>
    <property type="match status" value="1"/>
</dbReference>
<dbReference type="AlphaFoldDB" id="A0A5E4V8G4"/>
<keyword evidence="7" id="KW-1185">Reference proteome</keyword>
<evidence type="ECO:0000256" key="2">
    <source>
        <dbReference type="ARBA" id="ARBA00022723"/>
    </source>
</evidence>
<dbReference type="Proteomes" id="UP000366945">
    <property type="component" value="Unassembled WGS sequence"/>
</dbReference>
<dbReference type="Gene3D" id="2.60.40.1220">
    <property type="match status" value="1"/>
</dbReference>
<dbReference type="GO" id="GO:0042597">
    <property type="term" value="C:periplasmic space"/>
    <property type="evidence" value="ECO:0007669"/>
    <property type="project" value="InterPro"/>
</dbReference>
<keyword evidence="2" id="KW-0479">Metal-binding</keyword>
<sequence length="167" mass="17494">MLNIALPITLVTPLDTRMPKTSYATPTQRASGTPSKMIDLFTPAMQSLRHAARGLAVAAVIGLMGASQGAWAHAHPVSSEPAAQASVDAPKSVRVTFDSALEGAFSTLTVVDAQGKPVTQTKAELDAARKTLTVALPPLKAGDYQANWVAVANDGHRTKGSFKFTVK</sequence>
<dbReference type="InterPro" id="IPR007348">
    <property type="entry name" value="CopC_dom"/>
</dbReference>
<reference evidence="6 7" key="1">
    <citation type="submission" date="2019-08" db="EMBL/GenBank/DDBJ databases">
        <authorList>
            <person name="Peeters C."/>
        </authorList>
    </citation>
    <scope>NUCLEOTIDE SEQUENCE [LARGE SCALE GENOMIC DNA]</scope>
    <source>
        <strain evidence="6 7">LMG 31114</strain>
    </source>
</reference>
<evidence type="ECO:0000256" key="1">
    <source>
        <dbReference type="ARBA" id="ARBA00004196"/>
    </source>
</evidence>
<gene>
    <name evidence="6" type="primary">pcoC</name>
    <name evidence="6" type="ORF">PPN31114_02496</name>
</gene>
<proteinExistence type="predicted"/>
<keyword evidence="3" id="KW-0732">Signal</keyword>
<evidence type="ECO:0000256" key="3">
    <source>
        <dbReference type="ARBA" id="ARBA00022729"/>
    </source>
</evidence>
<dbReference type="PANTHER" id="PTHR34820">
    <property type="entry name" value="INNER MEMBRANE PROTEIN YEBZ"/>
    <property type="match status" value="1"/>
</dbReference>
<feature type="domain" description="CopC" evidence="5">
    <location>
        <begin position="73"/>
        <end position="166"/>
    </location>
</feature>
<dbReference type="SUPFAM" id="SSF81296">
    <property type="entry name" value="E set domains"/>
    <property type="match status" value="1"/>
</dbReference>
<organism evidence="6 7">
    <name type="scientific">Pandoraea pneumonica</name>
    <dbReference type="NCBI Taxonomy" id="2508299"/>
    <lineage>
        <taxon>Bacteria</taxon>
        <taxon>Pseudomonadati</taxon>
        <taxon>Pseudomonadota</taxon>
        <taxon>Betaproteobacteria</taxon>
        <taxon>Burkholderiales</taxon>
        <taxon>Burkholderiaceae</taxon>
        <taxon>Pandoraea</taxon>
    </lineage>
</organism>
<dbReference type="InterPro" id="IPR014755">
    <property type="entry name" value="Cu-Rt/internalin_Ig-like"/>
</dbReference>
<name>A0A5E4V8G4_9BURK</name>
<evidence type="ECO:0000313" key="7">
    <source>
        <dbReference type="Proteomes" id="UP000366945"/>
    </source>
</evidence>
<evidence type="ECO:0000259" key="5">
    <source>
        <dbReference type="Pfam" id="PF04234"/>
    </source>
</evidence>
<evidence type="ECO:0000313" key="6">
    <source>
        <dbReference type="EMBL" id="VVE08163.1"/>
    </source>
</evidence>
<dbReference type="GO" id="GO:0005886">
    <property type="term" value="C:plasma membrane"/>
    <property type="evidence" value="ECO:0007669"/>
    <property type="project" value="TreeGrafter"/>
</dbReference>
<dbReference type="InterPro" id="IPR014756">
    <property type="entry name" value="Ig_E-set"/>
</dbReference>
<keyword evidence="4" id="KW-0186">Copper</keyword>
<dbReference type="Pfam" id="PF04234">
    <property type="entry name" value="CopC"/>
    <property type="match status" value="1"/>
</dbReference>